<accession>A0ACD2ZWY4</accession>
<proteinExistence type="predicted"/>
<name>A0ACD2ZWY4_9AGAR</name>
<protein>
    <submittedName>
        <fullName evidence="1">Uncharacterized protein</fullName>
    </submittedName>
</protein>
<gene>
    <name evidence="1" type="ORF">BDN72DRAFT_907475</name>
</gene>
<sequence>MATDYTEAASSDGPDAAAPSDGPDALPKNKNISNHPLRAWLDVREDFLYEDLRREGRMGYESHLCPLCAGPSAIYRCRECEGGELLCQSCMVSSHKRNGLHMIEYWTGQSFEFSSLKSLGLFFQLGHPFGCKCDYPKSPTDNDFIVIHTNGIHEVSVKFCGCFGCHEPHIQLLQYGWFPATTHKPQTAASLAVLKQFQIHSFESKCSAMEFYQALSRLTDNIGIRPIRDRYRAFLVMIREYRHIKSLKRAGRGSDQWGIEGTKLGECAVLCPACPQPGRNLPVDWKTRPPNEQ</sequence>
<evidence type="ECO:0000313" key="1">
    <source>
        <dbReference type="EMBL" id="TFK57807.1"/>
    </source>
</evidence>
<keyword evidence="2" id="KW-1185">Reference proteome</keyword>
<dbReference type="EMBL" id="ML210033">
    <property type="protein sequence ID" value="TFK57807.1"/>
    <property type="molecule type" value="Genomic_DNA"/>
</dbReference>
<dbReference type="Proteomes" id="UP000308600">
    <property type="component" value="Unassembled WGS sequence"/>
</dbReference>
<organism evidence="1 2">
    <name type="scientific">Pluteus cervinus</name>
    <dbReference type="NCBI Taxonomy" id="181527"/>
    <lineage>
        <taxon>Eukaryota</taxon>
        <taxon>Fungi</taxon>
        <taxon>Dikarya</taxon>
        <taxon>Basidiomycota</taxon>
        <taxon>Agaricomycotina</taxon>
        <taxon>Agaricomycetes</taxon>
        <taxon>Agaricomycetidae</taxon>
        <taxon>Agaricales</taxon>
        <taxon>Pluteineae</taxon>
        <taxon>Pluteaceae</taxon>
        <taxon>Pluteus</taxon>
    </lineage>
</organism>
<reference evidence="1 2" key="1">
    <citation type="journal article" date="2019" name="Nat. Ecol. Evol.">
        <title>Megaphylogeny resolves global patterns of mushroom evolution.</title>
        <authorList>
            <person name="Varga T."/>
            <person name="Krizsan K."/>
            <person name="Foldi C."/>
            <person name="Dima B."/>
            <person name="Sanchez-Garcia M."/>
            <person name="Sanchez-Ramirez S."/>
            <person name="Szollosi G.J."/>
            <person name="Szarkandi J.G."/>
            <person name="Papp V."/>
            <person name="Albert L."/>
            <person name="Andreopoulos W."/>
            <person name="Angelini C."/>
            <person name="Antonin V."/>
            <person name="Barry K.W."/>
            <person name="Bougher N.L."/>
            <person name="Buchanan P."/>
            <person name="Buyck B."/>
            <person name="Bense V."/>
            <person name="Catcheside P."/>
            <person name="Chovatia M."/>
            <person name="Cooper J."/>
            <person name="Damon W."/>
            <person name="Desjardin D."/>
            <person name="Finy P."/>
            <person name="Geml J."/>
            <person name="Haridas S."/>
            <person name="Hughes K."/>
            <person name="Justo A."/>
            <person name="Karasinski D."/>
            <person name="Kautmanova I."/>
            <person name="Kiss B."/>
            <person name="Kocsube S."/>
            <person name="Kotiranta H."/>
            <person name="LaButti K.M."/>
            <person name="Lechner B.E."/>
            <person name="Liimatainen K."/>
            <person name="Lipzen A."/>
            <person name="Lukacs Z."/>
            <person name="Mihaltcheva S."/>
            <person name="Morgado L.N."/>
            <person name="Niskanen T."/>
            <person name="Noordeloos M.E."/>
            <person name="Ohm R.A."/>
            <person name="Ortiz-Santana B."/>
            <person name="Ovrebo C."/>
            <person name="Racz N."/>
            <person name="Riley R."/>
            <person name="Savchenko A."/>
            <person name="Shiryaev A."/>
            <person name="Soop K."/>
            <person name="Spirin V."/>
            <person name="Szebenyi C."/>
            <person name="Tomsovsky M."/>
            <person name="Tulloss R.E."/>
            <person name="Uehling J."/>
            <person name="Grigoriev I.V."/>
            <person name="Vagvolgyi C."/>
            <person name="Papp T."/>
            <person name="Martin F.M."/>
            <person name="Miettinen O."/>
            <person name="Hibbett D.S."/>
            <person name="Nagy L.G."/>
        </authorList>
    </citation>
    <scope>NUCLEOTIDE SEQUENCE [LARGE SCALE GENOMIC DNA]</scope>
    <source>
        <strain evidence="1 2">NL-1719</strain>
    </source>
</reference>
<evidence type="ECO:0000313" key="2">
    <source>
        <dbReference type="Proteomes" id="UP000308600"/>
    </source>
</evidence>